<sequence>MFRFSAGRRSTRFTSRGASRFFPAAIVIYNSVRWIKQKQMKRLSQLFIVSLIWLSPAFANAADSRPNIIVFYTDDHGHADLSCQGVFDDIKTPNVDALAQKGVLARHGYSTAPQCVPSRAGLLIGKFQSRFGLEANGDSLAGFDREQTFPQRLQNAGYKTAQFGKWHLGPGPKITTHGFDHVFNQNSGRPFAANIDLNGRDREMSPLPPQMYHIDACSKAAASLIERYKDDPFFLYVAYRAPHVPLDAPPKYLNRFPGKMPQRRRQALAMLSAVDDGVGLITETLAKYQLTEKTLIFYIGDNGAPLKIHKLDAPGGGPGWDGSLNNPLNGEKGMLSEGGMHVPFVISWPGTIPAGQVFDHPVSALDVAATAAALANVDTQPNDLDGVNLIPYLTGKKTDPPHDFLAWRWVAQAAIREGDWKLLRGGDREYLYNLKVDIEEKQNLANEHPEIAERLRFKLTRWANQLDPPGLTNGGMSQAASDYFDFYLDGKPATPLPAKFRPKAKPNASGESEFPWTVRNGKIQQTEEGIQILPLASDQKQPSFITRNGLLLAGPVSVRVTAKTSVSGAVDFSWREPGDKEFPALKRMSIAVQKTNDWQTFETTLPSTAKIIHVRIRFPKGITSIKNIELKPVRGKAITLTD</sequence>
<protein>
    <submittedName>
        <fullName evidence="4">Arylsulfatase</fullName>
        <ecNumber evidence="4">3.1.6.1</ecNumber>
    </submittedName>
</protein>
<dbReference type="InterPro" id="IPR050738">
    <property type="entry name" value="Sulfatase"/>
</dbReference>
<evidence type="ECO:0000313" key="5">
    <source>
        <dbReference type="Proteomes" id="UP000320672"/>
    </source>
</evidence>
<dbReference type="InterPro" id="IPR000917">
    <property type="entry name" value="Sulfatase_N"/>
</dbReference>
<dbReference type="PANTHER" id="PTHR42693:SF53">
    <property type="entry name" value="ENDO-4-O-SULFATASE"/>
    <property type="match status" value="1"/>
</dbReference>
<organism evidence="4 5">
    <name type="scientific">Roseimaritima multifibrata</name>
    <dbReference type="NCBI Taxonomy" id="1930274"/>
    <lineage>
        <taxon>Bacteria</taxon>
        <taxon>Pseudomonadati</taxon>
        <taxon>Planctomycetota</taxon>
        <taxon>Planctomycetia</taxon>
        <taxon>Pirellulales</taxon>
        <taxon>Pirellulaceae</taxon>
        <taxon>Roseimaritima</taxon>
    </lineage>
</organism>
<dbReference type="Gene3D" id="3.40.720.10">
    <property type="entry name" value="Alkaline Phosphatase, subunit A"/>
    <property type="match status" value="1"/>
</dbReference>
<evidence type="ECO:0000313" key="4">
    <source>
        <dbReference type="EMBL" id="QDS93947.1"/>
    </source>
</evidence>
<dbReference type="EMBL" id="CP036262">
    <property type="protein sequence ID" value="QDS93947.1"/>
    <property type="molecule type" value="Genomic_DNA"/>
</dbReference>
<keyword evidence="5" id="KW-1185">Reference proteome</keyword>
<dbReference type="PANTHER" id="PTHR42693">
    <property type="entry name" value="ARYLSULFATASE FAMILY MEMBER"/>
    <property type="match status" value="1"/>
</dbReference>
<name>A0A517MGQ9_9BACT</name>
<gene>
    <name evidence="4" type="primary">atsA_21</name>
    <name evidence="4" type="ORF">FF011L_27240</name>
</gene>
<evidence type="ECO:0000256" key="2">
    <source>
        <dbReference type="ARBA" id="ARBA00022801"/>
    </source>
</evidence>
<keyword evidence="2 4" id="KW-0378">Hydrolase</keyword>
<dbReference type="Pfam" id="PF00884">
    <property type="entry name" value="Sulfatase"/>
    <property type="match status" value="1"/>
</dbReference>
<dbReference type="GO" id="GO:0004065">
    <property type="term" value="F:arylsulfatase activity"/>
    <property type="evidence" value="ECO:0007669"/>
    <property type="project" value="UniProtKB-EC"/>
</dbReference>
<feature type="domain" description="Sulfatase N-terminal" evidence="3">
    <location>
        <begin position="66"/>
        <end position="377"/>
    </location>
</feature>
<dbReference type="EC" id="3.1.6.1" evidence="4"/>
<dbReference type="SUPFAM" id="SSF53649">
    <property type="entry name" value="Alkaline phosphatase-like"/>
    <property type="match status" value="1"/>
</dbReference>
<reference evidence="4 5" key="1">
    <citation type="submission" date="2019-02" db="EMBL/GenBank/DDBJ databases">
        <title>Deep-cultivation of Planctomycetes and their phenomic and genomic characterization uncovers novel biology.</title>
        <authorList>
            <person name="Wiegand S."/>
            <person name="Jogler M."/>
            <person name="Boedeker C."/>
            <person name="Pinto D."/>
            <person name="Vollmers J."/>
            <person name="Rivas-Marin E."/>
            <person name="Kohn T."/>
            <person name="Peeters S.H."/>
            <person name="Heuer A."/>
            <person name="Rast P."/>
            <person name="Oberbeckmann S."/>
            <person name="Bunk B."/>
            <person name="Jeske O."/>
            <person name="Meyerdierks A."/>
            <person name="Storesund J.E."/>
            <person name="Kallscheuer N."/>
            <person name="Luecker S."/>
            <person name="Lage O.M."/>
            <person name="Pohl T."/>
            <person name="Merkel B.J."/>
            <person name="Hornburger P."/>
            <person name="Mueller R.-W."/>
            <person name="Bruemmer F."/>
            <person name="Labrenz M."/>
            <person name="Spormann A.M."/>
            <person name="Op den Camp H."/>
            <person name="Overmann J."/>
            <person name="Amann R."/>
            <person name="Jetten M.S.M."/>
            <person name="Mascher T."/>
            <person name="Medema M.H."/>
            <person name="Devos D.P."/>
            <person name="Kaster A.-K."/>
            <person name="Ovreas L."/>
            <person name="Rohde M."/>
            <person name="Galperin M.Y."/>
            <person name="Jogler C."/>
        </authorList>
    </citation>
    <scope>NUCLEOTIDE SEQUENCE [LARGE SCALE GENOMIC DNA]</scope>
    <source>
        <strain evidence="4 5">FF011L</strain>
    </source>
</reference>
<dbReference type="Gene3D" id="3.30.1120.10">
    <property type="match status" value="1"/>
</dbReference>
<proteinExistence type="inferred from homology"/>
<dbReference type="Proteomes" id="UP000320672">
    <property type="component" value="Chromosome"/>
</dbReference>
<evidence type="ECO:0000256" key="1">
    <source>
        <dbReference type="ARBA" id="ARBA00008779"/>
    </source>
</evidence>
<comment type="similarity">
    <text evidence="1">Belongs to the sulfatase family.</text>
</comment>
<dbReference type="AlphaFoldDB" id="A0A517MGQ9"/>
<accession>A0A517MGQ9</accession>
<evidence type="ECO:0000259" key="3">
    <source>
        <dbReference type="Pfam" id="PF00884"/>
    </source>
</evidence>
<dbReference type="InterPro" id="IPR017850">
    <property type="entry name" value="Alkaline_phosphatase_core_sf"/>
</dbReference>
<dbReference type="KEGG" id="rml:FF011L_27240"/>